<keyword evidence="1" id="KW-0472">Membrane</keyword>
<organism evidence="3 4">
    <name type="scientific">Cecembia lonarensis (strain CCUG 58316 / KCTC 22772 / LW9)</name>
    <dbReference type="NCBI Taxonomy" id="1225176"/>
    <lineage>
        <taxon>Bacteria</taxon>
        <taxon>Pseudomonadati</taxon>
        <taxon>Bacteroidota</taxon>
        <taxon>Cytophagia</taxon>
        <taxon>Cytophagales</taxon>
        <taxon>Cyclobacteriaceae</taxon>
        <taxon>Cecembia</taxon>
    </lineage>
</organism>
<accession>K1L7Y9</accession>
<protein>
    <submittedName>
        <fullName evidence="3">Inner membrane protein ypdA</fullName>
    </submittedName>
</protein>
<dbReference type="SUPFAM" id="SSF55874">
    <property type="entry name" value="ATPase domain of HSP90 chaperone/DNA topoisomerase II/histidine kinase"/>
    <property type="match status" value="1"/>
</dbReference>
<dbReference type="Pfam" id="PF06580">
    <property type="entry name" value="His_kinase"/>
    <property type="match status" value="1"/>
</dbReference>
<keyword evidence="1" id="KW-0812">Transmembrane</keyword>
<evidence type="ECO:0000313" key="3">
    <source>
        <dbReference type="EMBL" id="EKB48222.1"/>
    </source>
</evidence>
<evidence type="ECO:0000259" key="2">
    <source>
        <dbReference type="Pfam" id="PF06580"/>
    </source>
</evidence>
<dbReference type="PANTHER" id="PTHR34220:SF7">
    <property type="entry name" value="SENSOR HISTIDINE KINASE YPDA"/>
    <property type="match status" value="1"/>
</dbReference>
<feature type="transmembrane region" description="Helical" evidence="1">
    <location>
        <begin position="45"/>
        <end position="65"/>
    </location>
</feature>
<feature type="transmembrane region" description="Helical" evidence="1">
    <location>
        <begin position="117"/>
        <end position="136"/>
    </location>
</feature>
<reference evidence="3 4" key="1">
    <citation type="journal article" date="2012" name="J. Bacteriol.">
        <title>Draft Genome Sequence of Cecembia lonarensis Strain LW9T, Isolated from Lonar Lake, a Haloalkaline Lake in India.</title>
        <authorList>
            <person name="Shivaji S."/>
            <person name="Ara S."/>
            <person name="Singh A."/>
            <person name="Pinnaka A.K."/>
        </authorList>
    </citation>
    <scope>NUCLEOTIDE SEQUENCE [LARGE SCALE GENOMIC DNA]</scope>
    <source>
        <strain evidence="3 4">LW9</strain>
    </source>
</reference>
<dbReference type="RefSeq" id="WP_009186197.1">
    <property type="nucleotide sequence ID" value="NZ_AMGM01000063.1"/>
</dbReference>
<dbReference type="InterPro" id="IPR050640">
    <property type="entry name" value="Bact_2-comp_sensor_kinase"/>
</dbReference>
<proteinExistence type="predicted"/>
<gene>
    <name evidence="3" type="primary">ypdA_3</name>
    <name evidence="3" type="ORF">B879_03178</name>
</gene>
<dbReference type="GO" id="GO:0000155">
    <property type="term" value="F:phosphorelay sensor kinase activity"/>
    <property type="evidence" value="ECO:0007669"/>
    <property type="project" value="InterPro"/>
</dbReference>
<comment type="caution">
    <text evidence="3">The sequence shown here is derived from an EMBL/GenBank/DDBJ whole genome shotgun (WGS) entry which is preliminary data.</text>
</comment>
<evidence type="ECO:0000256" key="1">
    <source>
        <dbReference type="SAM" id="Phobius"/>
    </source>
</evidence>
<feature type="domain" description="Signal transduction histidine kinase internal region" evidence="2">
    <location>
        <begin position="156"/>
        <end position="235"/>
    </location>
</feature>
<dbReference type="Gene3D" id="3.30.565.10">
    <property type="entry name" value="Histidine kinase-like ATPase, C-terminal domain"/>
    <property type="match status" value="1"/>
</dbReference>
<keyword evidence="1" id="KW-1133">Transmembrane helix</keyword>
<dbReference type="Proteomes" id="UP000004478">
    <property type="component" value="Unassembled WGS sequence"/>
</dbReference>
<dbReference type="InterPro" id="IPR010559">
    <property type="entry name" value="Sig_transdc_His_kin_internal"/>
</dbReference>
<dbReference type="InterPro" id="IPR036890">
    <property type="entry name" value="HATPase_C_sf"/>
</dbReference>
<keyword evidence="4" id="KW-1185">Reference proteome</keyword>
<evidence type="ECO:0000313" key="4">
    <source>
        <dbReference type="Proteomes" id="UP000004478"/>
    </source>
</evidence>
<dbReference type="PANTHER" id="PTHR34220">
    <property type="entry name" value="SENSOR HISTIDINE KINASE YPDA"/>
    <property type="match status" value="1"/>
</dbReference>
<dbReference type="OrthoDB" id="9792992at2"/>
<dbReference type="PATRIC" id="fig|1225176.3.peg.3375"/>
<feature type="transmembrane region" description="Helical" evidence="1">
    <location>
        <begin position="72"/>
        <end position="97"/>
    </location>
</feature>
<feature type="transmembrane region" description="Helical" evidence="1">
    <location>
        <begin position="12"/>
        <end position="33"/>
    </location>
</feature>
<sequence>MPLFENNIKKYWISILLVCLSWIFMIAAILVYYGLSLSTALTESILQGISILVGGWLLGNVFNYYNPQKGQIWIAIALPLIFSAGMTYLHYWVVTLFWKESAAYFDFIQKVSLLKGFYFYMLFQFWTILLILMGKLEDQQKVKERELHSDKLAKEAEMYHLRQQLQPHFLFNSLNSISALVKSQPDKAREMTVELADFLRGTIRKDVHQWVDLEEEISQIQKFLYIEKVRFGDRLNVSIQIDEEAKYGQIPQLMLQPLLENSIKHGLYGLTGEVQIQIQITIKDANLTISIGNPYNPKAGQPKGSGFGLEAICRRLELLFGRTDLIKVVQKEEHFLVNLTIPQYATKNPYH</sequence>
<name>K1L7Y9_CECL9</name>
<dbReference type="GO" id="GO:0016020">
    <property type="term" value="C:membrane"/>
    <property type="evidence" value="ECO:0007669"/>
    <property type="project" value="InterPro"/>
</dbReference>
<dbReference type="AlphaFoldDB" id="K1L7Y9"/>
<dbReference type="EMBL" id="AMGM01000063">
    <property type="protein sequence ID" value="EKB48222.1"/>
    <property type="molecule type" value="Genomic_DNA"/>
</dbReference>